<sequence length="41" mass="4363">MNVQTAIVDTGPGTTLTRGARLLSQRMDATGTRYDGVIVLI</sequence>
<reference evidence="1 2" key="1">
    <citation type="submission" date="2013-12" db="EMBL/GenBank/DDBJ databases">
        <title>A Varibaculum cambriense genome reconstructed from a premature infant gut community with otherwise low bacterial novelty that shifts toward anaerobic metabolism during the third week of life.</title>
        <authorList>
            <person name="Brown C.T."/>
            <person name="Sharon I."/>
            <person name="Thomas B.C."/>
            <person name="Castelle C.J."/>
            <person name="Morowitz M.J."/>
            <person name="Banfield J.F."/>
        </authorList>
    </citation>
    <scope>NUCLEOTIDE SEQUENCE [LARGE SCALE GENOMIC DNA]</scope>
    <source>
        <strain evidence="2">DORA_12</strain>
    </source>
</reference>
<accession>W1VQ28</accession>
<evidence type="ECO:0000313" key="2">
    <source>
        <dbReference type="Proteomes" id="UP000018852"/>
    </source>
</evidence>
<protein>
    <submittedName>
        <fullName evidence="1">Uncharacterized protein</fullName>
    </submittedName>
</protein>
<proteinExistence type="predicted"/>
<gene>
    <name evidence="1" type="ORF">Q605_AUC00186G0003</name>
</gene>
<dbReference type="Proteomes" id="UP000018852">
    <property type="component" value="Unassembled WGS sequence"/>
</dbReference>
<name>W1VQ28_9ACTO</name>
<evidence type="ECO:0000313" key="1">
    <source>
        <dbReference type="EMBL" id="ETJ06915.1"/>
    </source>
</evidence>
<dbReference type="AlphaFoldDB" id="W1VQ28"/>
<dbReference type="PATRIC" id="fig|1403939.3.peg.186"/>
<comment type="caution">
    <text evidence="1">The sequence shown here is derived from an EMBL/GenBank/DDBJ whole genome shotgun (WGS) entry which is preliminary data.</text>
</comment>
<dbReference type="EMBL" id="AZLV01000186">
    <property type="protein sequence ID" value="ETJ06915.1"/>
    <property type="molecule type" value="Genomic_DNA"/>
</dbReference>
<organism evidence="1 2">
    <name type="scientific">Actinomyces urogenitalis DORA_12</name>
    <dbReference type="NCBI Taxonomy" id="1403939"/>
    <lineage>
        <taxon>Bacteria</taxon>
        <taxon>Bacillati</taxon>
        <taxon>Actinomycetota</taxon>
        <taxon>Actinomycetes</taxon>
        <taxon>Actinomycetales</taxon>
        <taxon>Actinomycetaceae</taxon>
        <taxon>Actinomyces</taxon>
    </lineage>
</organism>